<protein>
    <recommendedName>
        <fullName evidence="4">Minor tail protein</fullName>
    </recommendedName>
</protein>
<dbReference type="EMBL" id="KU613353">
    <property type="protein sequence ID" value="AMO43836.1"/>
    <property type="molecule type" value="Genomic_DNA"/>
</dbReference>
<reference evidence="2 3" key="1">
    <citation type="submission" date="2016-01" db="EMBL/GenBank/DDBJ databases">
        <authorList>
            <person name="Cotto-Rosario A."/>
            <person name="Gomez-Fuentes N."/>
            <person name="Berrios-Ruiz J."/>
            <person name="Caceres-Velazquez C."/>
            <person name="Casiano-Real M."/>
            <person name="Cotto-Berrios I."/>
            <person name="Crespo-Vega V."/>
            <person name="DeJesus-David M."/>
            <person name="DelToro-Sanchez C.J."/>
            <person name="Diaz-Morales C.J."/>
            <person name="Espada-Ramos M."/>
            <person name="Feliciano-Torres M.J."/>
            <person name="Fernandez-Rodriguez P.M."/>
            <person name="Fernandez-Martinez M."/>
            <person name="Figueroa-Concepcion D."/>
            <person name="Figueroa-Bermudez M.L."/>
            <person name="Garcia-Delgado K."/>
            <person name="Nunez-Rodriguez C."/>
            <person name="Quiles-Santiago A.M."/>
            <person name="Rodriguez-Gonzalez A."/>
            <person name="Santiago-Burgos D."/>
            <person name="Solivan-Perez E."/>
            <person name="Torres-Vazquez A."/>
            <person name="Verdejo-Lopez V."/>
            <person name="Vazquez E."/>
            <person name="Rubin M.R."/>
            <person name="Ware V.C."/>
            <person name="Bradley K.W."/>
            <person name="Asai D.J."/>
            <person name="Bowman C.A."/>
            <person name="Russell D.A."/>
            <person name="Pope W.H."/>
            <person name="Jacobs-Sera D."/>
            <person name="Hendrix R.W."/>
            <person name="Hatfull G.F."/>
        </authorList>
    </citation>
    <scope>NUCLEOTIDE SEQUENCE [LARGE SCALE GENOMIC DNA]</scope>
</reference>
<feature type="region of interest" description="Disordered" evidence="1">
    <location>
        <begin position="29"/>
        <end position="58"/>
    </location>
</feature>
<dbReference type="KEGG" id="vg:29122819"/>
<evidence type="ECO:0000256" key="1">
    <source>
        <dbReference type="SAM" id="MobiDB-lite"/>
    </source>
</evidence>
<organism evidence="2 3">
    <name type="scientific">Mycobacterium phage Catalina</name>
    <dbReference type="NCBI Taxonomy" id="1792253"/>
    <lineage>
        <taxon>Viruses</taxon>
        <taxon>Duplodnaviria</taxon>
        <taxon>Heunggongvirae</taxon>
        <taxon>Uroviricota</taxon>
        <taxon>Caudoviricetes</taxon>
        <taxon>Fromanvirus</taxon>
        <taxon>Fromanvirus packman</taxon>
    </lineage>
</organism>
<gene>
    <name evidence="2" type="ORF">PBI_CATALINA_69</name>
</gene>
<dbReference type="OrthoDB" id="35740at10239"/>
<dbReference type="RefSeq" id="YP_009301891.1">
    <property type="nucleotide sequence ID" value="NC_031238.1"/>
</dbReference>
<dbReference type="Proteomes" id="UP000201448">
    <property type="component" value="Segment"/>
</dbReference>
<sequence length="58" mass="5914">MTPYLADVLTVLGSCSISWVIAHYAPGKQGPDGIPGPRGPQGPMGFVGEKGEPGCGCR</sequence>
<accession>A0A127KP87</accession>
<evidence type="ECO:0000313" key="3">
    <source>
        <dbReference type="Proteomes" id="UP000201448"/>
    </source>
</evidence>
<name>A0A127KP87_9CAUD</name>
<proteinExistence type="predicted"/>
<dbReference type="GeneID" id="29122819"/>
<evidence type="ECO:0000313" key="2">
    <source>
        <dbReference type="EMBL" id="AMO43836.1"/>
    </source>
</evidence>
<evidence type="ECO:0008006" key="4">
    <source>
        <dbReference type="Google" id="ProtNLM"/>
    </source>
</evidence>